<evidence type="ECO:0000256" key="5">
    <source>
        <dbReference type="ARBA" id="ARBA00022692"/>
    </source>
</evidence>
<evidence type="ECO:0000313" key="13">
    <source>
        <dbReference type="EMBL" id="PCE22769.1"/>
    </source>
</evidence>
<dbReference type="GO" id="GO:0046930">
    <property type="term" value="C:pore complex"/>
    <property type="evidence" value="ECO:0007669"/>
    <property type="project" value="UniProtKB-KW"/>
</dbReference>
<evidence type="ECO:0000256" key="3">
    <source>
        <dbReference type="ARBA" id="ARBA00022448"/>
    </source>
</evidence>
<sequence length="395" mass="41374">MEMTQPRRRLRKMLFAAGATLVASPALAQSSVTLYGIADNSIAYANNQKGHSNWYLRQGNLYASKFGLRGNEDLGGGTSAIFDLQAGYDLNSGAASASGLLFNRQAFVGLQNRTYGTFTMGRQYTPYFLLVGPLASSNWLTGATGAHPGDIDGLDTTIRINNALVYTSPTWYGLQASAMYALGGIAGSTGKGQTLSGALHYSNGPIGLAAGYLRIDNAGSTTGFDPASTGSFGTSALNQGYISARAIQHIAVAGDYTIGSLMLGLTYTNVEYMAGGRSIFADTAVFNTYGALGVYRFTPAFDIAGAFSYTLASKANGISSAARYQQYSLKQSYHLSKRTTLYALEAWQHATGQTLGAQGAGDIVNAAPVVGDSQNSTPSSTSSQFVGMLGIAVAF</sequence>
<feature type="chain" id="PRO_5012946498" evidence="11">
    <location>
        <begin position="29"/>
        <end position="395"/>
    </location>
</feature>
<keyword evidence="9" id="KW-0472">Membrane</keyword>
<keyword evidence="5" id="KW-0812">Transmembrane</keyword>
<accession>A0A2A4ERP6</accession>
<evidence type="ECO:0000256" key="4">
    <source>
        <dbReference type="ARBA" id="ARBA00022452"/>
    </source>
</evidence>
<dbReference type="Proteomes" id="UP000218022">
    <property type="component" value="Unassembled WGS sequence"/>
</dbReference>
<evidence type="ECO:0000256" key="7">
    <source>
        <dbReference type="ARBA" id="ARBA00023065"/>
    </source>
</evidence>
<feature type="domain" description="Porin" evidence="12">
    <location>
        <begin position="18"/>
        <end position="343"/>
    </location>
</feature>
<dbReference type="CDD" id="cd00342">
    <property type="entry name" value="gram_neg_porins"/>
    <property type="match status" value="1"/>
</dbReference>
<evidence type="ECO:0000256" key="8">
    <source>
        <dbReference type="ARBA" id="ARBA00023114"/>
    </source>
</evidence>
<evidence type="ECO:0000256" key="2">
    <source>
        <dbReference type="ARBA" id="ARBA00011233"/>
    </source>
</evidence>
<comment type="subcellular location">
    <subcellularLocation>
        <location evidence="1">Cell outer membrane</location>
        <topology evidence="1">Multi-pass membrane protein</topology>
    </subcellularLocation>
</comment>
<dbReference type="InterPro" id="IPR033900">
    <property type="entry name" value="Gram_neg_porin_domain"/>
</dbReference>
<evidence type="ECO:0000256" key="10">
    <source>
        <dbReference type="ARBA" id="ARBA00023237"/>
    </source>
</evidence>
<dbReference type="AlphaFoldDB" id="A0A2A4ERP6"/>
<protein>
    <submittedName>
        <fullName evidence="13">Porin</fullName>
    </submittedName>
</protein>
<dbReference type="InterPro" id="IPR001702">
    <property type="entry name" value="Porin_Gram-ve"/>
</dbReference>
<dbReference type="GO" id="GO:0015288">
    <property type="term" value="F:porin activity"/>
    <property type="evidence" value="ECO:0007669"/>
    <property type="project" value="UniProtKB-KW"/>
</dbReference>
<evidence type="ECO:0000256" key="1">
    <source>
        <dbReference type="ARBA" id="ARBA00004571"/>
    </source>
</evidence>
<comment type="subunit">
    <text evidence="2">Homotrimer.</text>
</comment>
<evidence type="ECO:0000259" key="12">
    <source>
        <dbReference type="Pfam" id="PF13609"/>
    </source>
</evidence>
<dbReference type="PRINTS" id="PR00184">
    <property type="entry name" value="NEISSPPORIN"/>
</dbReference>
<feature type="signal peptide" evidence="11">
    <location>
        <begin position="1"/>
        <end position="28"/>
    </location>
</feature>
<keyword evidence="6 11" id="KW-0732">Signal</keyword>
<evidence type="ECO:0000256" key="9">
    <source>
        <dbReference type="ARBA" id="ARBA00023136"/>
    </source>
</evidence>
<dbReference type="InterPro" id="IPR050298">
    <property type="entry name" value="Gram-neg_bact_OMP"/>
</dbReference>
<dbReference type="GO" id="GO:0009279">
    <property type="term" value="C:cell outer membrane"/>
    <property type="evidence" value="ECO:0007669"/>
    <property type="project" value="UniProtKB-SubCell"/>
</dbReference>
<dbReference type="InterPro" id="IPR023614">
    <property type="entry name" value="Porin_dom_sf"/>
</dbReference>
<gene>
    <name evidence="13" type="ORF">BWP39_24110</name>
</gene>
<evidence type="ECO:0000256" key="6">
    <source>
        <dbReference type="ARBA" id="ARBA00022729"/>
    </source>
</evidence>
<dbReference type="PRINTS" id="PR00182">
    <property type="entry name" value="ECOLNEIPORIN"/>
</dbReference>
<dbReference type="SUPFAM" id="SSF56935">
    <property type="entry name" value="Porins"/>
    <property type="match status" value="1"/>
</dbReference>
<dbReference type="PANTHER" id="PTHR34501">
    <property type="entry name" value="PROTEIN YDDL-RELATED"/>
    <property type="match status" value="1"/>
</dbReference>
<keyword evidence="7" id="KW-0406">Ion transport</keyword>
<keyword evidence="3" id="KW-0813">Transport</keyword>
<dbReference type="OrthoDB" id="8957883at2"/>
<dbReference type="GO" id="GO:0034220">
    <property type="term" value="P:monoatomic ion transmembrane transport"/>
    <property type="evidence" value="ECO:0007669"/>
    <property type="project" value="InterPro"/>
</dbReference>
<dbReference type="PANTHER" id="PTHR34501:SF9">
    <property type="entry name" value="MAJOR OUTER MEMBRANE PROTEIN P.IA"/>
    <property type="match status" value="1"/>
</dbReference>
<evidence type="ECO:0000256" key="11">
    <source>
        <dbReference type="SAM" id="SignalP"/>
    </source>
</evidence>
<dbReference type="Pfam" id="PF13609">
    <property type="entry name" value="Porin_4"/>
    <property type="match status" value="1"/>
</dbReference>
<reference evidence="13 14" key="1">
    <citation type="submission" date="2017-01" db="EMBL/GenBank/DDBJ databases">
        <title>Whole-Genome Shotgun Sequencing of Two beta-Proteobacterial Species in Search of the Bulgecin Biosynthetic Cluster.</title>
        <authorList>
            <person name="Horsman M.E."/>
            <person name="Marous D.R."/>
            <person name="Li R."/>
            <person name="Oliver R.A."/>
            <person name="Byun B."/>
            <person name="Emrich S.J."/>
            <person name="Boggess B."/>
            <person name="Townsend C.A."/>
            <person name="Mobashery S."/>
        </authorList>
    </citation>
    <scope>NUCLEOTIDE SEQUENCE [LARGE SCALE GENOMIC DNA]</scope>
    <source>
        <strain evidence="13 14">ATCC 31363</strain>
    </source>
</reference>
<name>A0A2A4ERP6_9BURK</name>
<keyword evidence="10" id="KW-0998">Cell outer membrane</keyword>
<dbReference type="InterPro" id="IPR002299">
    <property type="entry name" value="Porin_Neis"/>
</dbReference>
<keyword evidence="4" id="KW-1134">Transmembrane beta strand</keyword>
<keyword evidence="8" id="KW-0626">Porin</keyword>
<dbReference type="EMBL" id="MTZV01000006">
    <property type="protein sequence ID" value="PCE22769.1"/>
    <property type="molecule type" value="Genomic_DNA"/>
</dbReference>
<comment type="caution">
    <text evidence="13">The sequence shown here is derived from an EMBL/GenBank/DDBJ whole genome shotgun (WGS) entry which is preliminary data.</text>
</comment>
<dbReference type="Gene3D" id="2.40.160.10">
    <property type="entry name" value="Porin"/>
    <property type="match status" value="1"/>
</dbReference>
<proteinExistence type="predicted"/>
<evidence type="ECO:0000313" key="14">
    <source>
        <dbReference type="Proteomes" id="UP000218022"/>
    </source>
</evidence>
<organism evidence="13 14">
    <name type="scientific">Paraburkholderia acidicola</name>
    <dbReference type="NCBI Taxonomy" id="1912599"/>
    <lineage>
        <taxon>Bacteria</taxon>
        <taxon>Pseudomonadati</taxon>
        <taxon>Pseudomonadota</taxon>
        <taxon>Betaproteobacteria</taxon>
        <taxon>Burkholderiales</taxon>
        <taxon>Burkholderiaceae</taxon>
        <taxon>Paraburkholderia</taxon>
    </lineage>
</organism>